<evidence type="ECO:0000313" key="2">
    <source>
        <dbReference type="EMBL" id="MPQ63641.1"/>
    </source>
</evidence>
<sequence>MVFSSWFKNRKIEMKKQARIRTAKKVAIGTVAGSLSGLLGGLLFSPKSGKETREDIVKSSKDITNNIKEKTTELKDTIDNKVTDVKSSVTESKTKISEYLNGKKNSKDNATDDEISSNNIIK</sequence>
<dbReference type="AlphaFoldDB" id="A0A5N7IRN6"/>
<reference evidence="2 3" key="1">
    <citation type="journal article" date="2019" name="Lett. Appl. Microbiol.">
        <title>A case of 'blown pack' spoilage of vacuum-packaged pork likely associated with Clostridium estertheticum in Canada.</title>
        <authorList>
            <person name="Zhang P."/>
            <person name="Ward P."/>
            <person name="McMullen L.M."/>
            <person name="Yang X."/>
        </authorList>
    </citation>
    <scope>NUCLEOTIDE SEQUENCE [LARGE SCALE GENOMIC DNA]</scope>
    <source>
        <strain evidence="2 3">MA19</strain>
    </source>
</reference>
<dbReference type="Proteomes" id="UP000342249">
    <property type="component" value="Unassembled WGS sequence"/>
</dbReference>
<dbReference type="InterPro" id="IPR024623">
    <property type="entry name" value="YtxH"/>
</dbReference>
<feature type="region of interest" description="Disordered" evidence="1">
    <location>
        <begin position="100"/>
        <end position="122"/>
    </location>
</feature>
<dbReference type="Gene3D" id="6.10.140.1430">
    <property type="match status" value="1"/>
</dbReference>
<comment type="caution">
    <text evidence="2">The sequence shown here is derived from an EMBL/GenBank/DDBJ whole genome shotgun (WGS) entry which is preliminary data.</text>
</comment>
<dbReference type="Pfam" id="PF12732">
    <property type="entry name" value="YtxH"/>
    <property type="match status" value="1"/>
</dbReference>
<evidence type="ECO:0000313" key="3">
    <source>
        <dbReference type="Proteomes" id="UP000342249"/>
    </source>
</evidence>
<proteinExistence type="predicted"/>
<dbReference type="RefSeq" id="WP_152753090.1">
    <property type="nucleotide sequence ID" value="NZ_JAHLDO010000026.1"/>
</dbReference>
<evidence type="ECO:0000256" key="1">
    <source>
        <dbReference type="SAM" id="MobiDB-lite"/>
    </source>
</evidence>
<name>A0A5N7IRN6_9CLOT</name>
<dbReference type="EMBL" id="SPSF01000041">
    <property type="protein sequence ID" value="MPQ63641.1"/>
    <property type="molecule type" value="Genomic_DNA"/>
</dbReference>
<dbReference type="PANTHER" id="PTHR35792">
    <property type="entry name" value="GENERAL STRESS PROTEIN"/>
    <property type="match status" value="1"/>
</dbReference>
<dbReference type="PANTHER" id="PTHR35792:SF2">
    <property type="entry name" value="GENERAL STRESS PROTEIN"/>
    <property type="match status" value="1"/>
</dbReference>
<protein>
    <submittedName>
        <fullName evidence="2">YtxH domain-containing protein</fullName>
    </submittedName>
</protein>
<dbReference type="InterPro" id="IPR052928">
    <property type="entry name" value="Desiccation-related_membrane"/>
</dbReference>
<gene>
    <name evidence="2" type="ORF">E4V82_16190</name>
</gene>
<accession>A0A5N7IRN6</accession>
<organism evidence="2 3">
    <name type="scientific">Clostridium estertheticum</name>
    <dbReference type="NCBI Taxonomy" id="238834"/>
    <lineage>
        <taxon>Bacteria</taxon>
        <taxon>Bacillati</taxon>
        <taxon>Bacillota</taxon>
        <taxon>Clostridia</taxon>
        <taxon>Eubacteriales</taxon>
        <taxon>Clostridiaceae</taxon>
        <taxon>Clostridium</taxon>
    </lineage>
</organism>